<evidence type="ECO:0000256" key="5">
    <source>
        <dbReference type="ARBA" id="ARBA00022554"/>
    </source>
</evidence>
<sequence>MMQKARKNRYDGSPQQLERAYVVREVSSRLEARPASLNASLPLDSCLLVANVEGSWGRDVISLYSALYNVKGVVRRREHRRIWVWLYSLIGLFVVADPYHPLVDDRVPVLYSTTYYLLVPSIQAQPPGGRPRHSPNIAYSRQARAQSRLLVLLGSAKPHTTAAMSGAADREAVFPTRQSLGLMKAKLKGAETGHSLLKRKSEALTKRFREITRRIDEAKRKMGRVMQIAAFSLAEVTYAVGGDIGYQVQESAKSARFRIRTKQDNVSGVLLPAYESYLADGSNDFGLTGLGKGGQQVQRCRETYARAVEALVELASLQTAFVILDEVIKVVNRRVNAIEHVIIPRTENTIKYINSELDELDREEFYRLKKASAGTDAEMKARREAASSKGQAPADDTAHTNDLLAADDDEDVIF</sequence>
<dbReference type="PANTHER" id="PTHR11671">
    <property type="entry name" value="V-TYPE ATP SYNTHASE SUBUNIT D"/>
    <property type="match status" value="1"/>
</dbReference>
<proteinExistence type="inferred from homology"/>
<evidence type="ECO:0000256" key="2">
    <source>
        <dbReference type="ARBA" id="ARBA00013354"/>
    </source>
</evidence>
<dbReference type="Pfam" id="PF01813">
    <property type="entry name" value="ATP-synt_D"/>
    <property type="match status" value="1"/>
</dbReference>
<keyword evidence="6" id="KW-0375">Hydrogen ion transport</keyword>
<protein>
    <recommendedName>
        <fullName evidence="3">V-type proton ATPase subunit D</fullName>
    </recommendedName>
    <alternativeName>
        <fullName evidence="2">V-type proton ATPase subunit d</fullName>
    </alternativeName>
    <alternativeName>
        <fullName evidence="10 11">Vacuolar proton pump subunit D</fullName>
    </alternativeName>
</protein>
<comment type="function">
    <text evidence="12">Subunit of the V1 complex of vacuolar(H+)-ATPase (V-ATPase), a multisubunit enzyme composed of a peripheral complex (V1) that hydrolyzes ATP and a membrane integral complex (V0) that translocates protons. V-ATPase is responsible for acidifying and maintaining the pH of intracellular compartments.</text>
</comment>
<evidence type="ECO:0000256" key="14">
    <source>
        <dbReference type="SAM" id="Phobius"/>
    </source>
</evidence>
<evidence type="ECO:0000256" key="9">
    <source>
        <dbReference type="ARBA" id="ARBA00029427"/>
    </source>
</evidence>
<comment type="subcellular location">
    <subcellularLocation>
        <location evidence="9">Vacuole membrane</location>
        <topology evidence="9">Peripheral membrane protein</topology>
        <orientation evidence="9">Cytoplasmic side</orientation>
    </subcellularLocation>
</comment>
<evidence type="ECO:0000256" key="13">
    <source>
        <dbReference type="SAM" id="MobiDB-lite"/>
    </source>
</evidence>
<feature type="transmembrane region" description="Helical" evidence="14">
    <location>
        <begin position="82"/>
        <end position="100"/>
    </location>
</feature>
<evidence type="ECO:0000256" key="11">
    <source>
        <dbReference type="ARBA" id="ARBA00030340"/>
    </source>
</evidence>
<evidence type="ECO:0000256" key="8">
    <source>
        <dbReference type="ARBA" id="ARBA00023136"/>
    </source>
</evidence>
<keyword evidence="4" id="KW-0813">Transport</keyword>
<accession>A0A2U3EL92</accession>
<feature type="compositionally biased region" description="Acidic residues" evidence="13">
    <location>
        <begin position="405"/>
        <end position="414"/>
    </location>
</feature>
<evidence type="ECO:0000256" key="3">
    <source>
        <dbReference type="ARBA" id="ARBA00013417"/>
    </source>
</evidence>
<evidence type="ECO:0000256" key="12">
    <source>
        <dbReference type="ARBA" id="ARBA00046254"/>
    </source>
</evidence>
<keyword evidence="14" id="KW-1133">Transmembrane helix</keyword>
<feature type="region of interest" description="Disordered" evidence="13">
    <location>
        <begin position="375"/>
        <end position="414"/>
    </location>
</feature>
<dbReference type="InterPro" id="IPR002699">
    <property type="entry name" value="V_ATPase_D"/>
</dbReference>
<keyword evidence="8 14" id="KW-0472">Membrane</keyword>
<evidence type="ECO:0000313" key="15">
    <source>
        <dbReference type="EMBL" id="PWI75242.1"/>
    </source>
</evidence>
<keyword evidence="14" id="KW-0812">Transmembrane</keyword>
<evidence type="ECO:0000256" key="7">
    <source>
        <dbReference type="ARBA" id="ARBA00023065"/>
    </source>
</evidence>
<dbReference type="NCBIfam" id="TIGR00309">
    <property type="entry name" value="V_ATPase_subD"/>
    <property type="match status" value="1"/>
</dbReference>
<dbReference type="FunFam" id="1.10.287.3240:FF:000002">
    <property type="entry name" value="Vacuolar atp synthase subunit d"/>
    <property type="match status" value="1"/>
</dbReference>
<dbReference type="Gene3D" id="1.10.287.3240">
    <property type="match status" value="1"/>
</dbReference>
<evidence type="ECO:0000256" key="10">
    <source>
        <dbReference type="ARBA" id="ARBA00030317"/>
    </source>
</evidence>
<dbReference type="GO" id="GO:0046961">
    <property type="term" value="F:proton-transporting ATPase activity, rotational mechanism"/>
    <property type="evidence" value="ECO:0007669"/>
    <property type="project" value="InterPro"/>
</dbReference>
<reference evidence="15 16" key="1">
    <citation type="journal article" date="2016" name="Front. Microbiol.">
        <title>Genome and transcriptome sequences reveal the specific parasitism of the nematophagous Purpureocillium lilacinum 36-1.</title>
        <authorList>
            <person name="Xie J."/>
            <person name="Li S."/>
            <person name="Mo C."/>
            <person name="Xiao X."/>
            <person name="Peng D."/>
            <person name="Wang G."/>
            <person name="Xiao Y."/>
        </authorList>
    </citation>
    <scope>NUCLEOTIDE SEQUENCE [LARGE SCALE GENOMIC DNA]</scope>
    <source>
        <strain evidence="15 16">36-1</strain>
    </source>
</reference>
<keyword evidence="5" id="KW-0926">Vacuole</keyword>
<comment type="similarity">
    <text evidence="1">Belongs to the V-ATPase D subunit family.</text>
</comment>
<dbReference type="GO" id="GO:0007035">
    <property type="term" value="P:vacuolar acidification"/>
    <property type="evidence" value="ECO:0007669"/>
    <property type="project" value="UniProtKB-ARBA"/>
</dbReference>
<evidence type="ECO:0000256" key="6">
    <source>
        <dbReference type="ARBA" id="ARBA00022781"/>
    </source>
</evidence>
<dbReference type="GO" id="GO:0016471">
    <property type="term" value="C:vacuolar proton-transporting V-type ATPase complex"/>
    <property type="evidence" value="ECO:0007669"/>
    <property type="project" value="UniProtKB-ARBA"/>
</dbReference>
<evidence type="ECO:0000256" key="1">
    <source>
        <dbReference type="ARBA" id="ARBA00005850"/>
    </source>
</evidence>
<gene>
    <name evidence="15" type="ORF">PCL_05900</name>
</gene>
<comment type="caution">
    <text evidence="15">The sequence shown here is derived from an EMBL/GenBank/DDBJ whole genome shotgun (WGS) entry which is preliminary data.</text>
</comment>
<organism evidence="15 16">
    <name type="scientific">Purpureocillium lilacinum</name>
    <name type="common">Paecilomyces lilacinus</name>
    <dbReference type="NCBI Taxonomy" id="33203"/>
    <lineage>
        <taxon>Eukaryota</taxon>
        <taxon>Fungi</taxon>
        <taxon>Dikarya</taxon>
        <taxon>Ascomycota</taxon>
        <taxon>Pezizomycotina</taxon>
        <taxon>Sordariomycetes</taxon>
        <taxon>Hypocreomycetidae</taxon>
        <taxon>Hypocreales</taxon>
        <taxon>Ophiocordycipitaceae</taxon>
        <taxon>Purpureocillium</taxon>
    </lineage>
</organism>
<feature type="compositionally biased region" description="Basic and acidic residues" evidence="13">
    <location>
        <begin position="377"/>
        <end position="386"/>
    </location>
</feature>
<dbReference type="EMBL" id="LCWV01000002">
    <property type="protein sequence ID" value="PWI75242.1"/>
    <property type="molecule type" value="Genomic_DNA"/>
</dbReference>
<name>A0A2U3EL92_PURLI</name>
<evidence type="ECO:0000313" key="16">
    <source>
        <dbReference type="Proteomes" id="UP000245956"/>
    </source>
</evidence>
<evidence type="ECO:0000256" key="4">
    <source>
        <dbReference type="ARBA" id="ARBA00022448"/>
    </source>
</evidence>
<dbReference type="Proteomes" id="UP000245956">
    <property type="component" value="Unassembled WGS sequence"/>
</dbReference>
<keyword evidence="7" id="KW-0406">Ion transport</keyword>
<dbReference type="AlphaFoldDB" id="A0A2U3EL92"/>